<evidence type="ECO:0008006" key="3">
    <source>
        <dbReference type="Google" id="ProtNLM"/>
    </source>
</evidence>
<proteinExistence type="predicted"/>
<sequence length="348" mass="39510">MASNEEVKILLKYWVDVKRNRVIVAEASGDLVDVLFSFLTLPLGTIIRLWNTSEQQVGHDNNSEQPGCINKLCQKFKDILGLRSEQQVDLGCIKELYKSVNNLESDVFRNNNCQKMLHSPRNPLESSCQRLKVKVDDTKPTKYFMCHNCLKEGSKLLVSSFSDVKCDCGSLMRKEIEMTEEPAGEDGVFVKGKAMFFIYDDLRVRRSSPSEFIKPPLKPGHKELKNYREVLLDREKILNILKQALTSKTPLSDVLLKKKSKRFVSFSRVIGSSVSKDYLEIKVMVSKSENKIRFVEADGDFVDFLVSFLTTPLGSILNLKNKKQSCSPIPLLASILNLKNGIVLRKHS</sequence>
<protein>
    <recommendedName>
        <fullName evidence="3">DUF674 family protein</fullName>
    </recommendedName>
</protein>
<name>A0A4D6MRB8_VIGUN</name>
<dbReference type="Pfam" id="PF05056">
    <property type="entry name" value="DUF674"/>
    <property type="match status" value="2"/>
</dbReference>
<dbReference type="PANTHER" id="PTHR33103">
    <property type="entry name" value="OS01G0153900 PROTEIN"/>
    <property type="match status" value="1"/>
</dbReference>
<organism evidence="1 2">
    <name type="scientific">Vigna unguiculata</name>
    <name type="common">Cowpea</name>
    <dbReference type="NCBI Taxonomy" id="3917"/>
    <lineage>
        <taxon>Eukaryota</taxon>
        <taxon>Viridiplantae</taxon>
        <taxon>Streptophyta</taxon>
        <taxon>Embryophyta</taxon>
        <taxon>Tracheophyta</taxon>
        <taxon>Spermatophyta</taxon>
        <taxon>Magnoliopsida</taxon>
        <taxon>eudicotyledons</taxon>
        <taxon>Gunneridae</taxon>
        <taxon>Pentapetalae</taxon>
        <taxon>rosids</taxon>
        <taxon>fabids</taxon>
        <taxon>Fabales</taxon>
        <taxon>Fabaceae</taxon>
        <taxon>Papilionoideae</taxon>
        <taxon>50 kb inversion clade</taxon>
        <taxon>NPAAA clade</taxon>
        <taxon>indigoferoid/millettioid clade</taxon>
        <taxon>Phaseoleae</taxon>
        <taxon>Vigna</taxon>
    </lineage>
</organism>
<dbReference type="EMBL" id="CP039352">
    <property type="protein sequence ID" value="QCE02669.1"/>
    <property type="molecule type" value="Genomic_DNA"/>
</dbReference>
<gene>
    <name evidence="1" type="ORF">DEO72_LG8g684</name>
</gene>
<reference evidence="1 2" key="1">
    <citation type="submission" date="2019-04" db="EMBL/GenBank/DDBJ databases">
        <title>An improved genome assembly and genetic linkage map for asparagus bean, Vigna unguiculata ssp. sesquipedialis.</title>
        <authorList>
            <person name="Xia Q."/>
            <person name="Zhang R."/>
            <person name="Dong Y."/>
        </authorList>
    </citation>
    <scope>NUCLEOTIDE SEQUENCE [LARGE SCALE GENOMIC DNA]</scope>
    <source>
        <tissue evidence="1">Leaf</tissue>
    </source>
</reference>
<evidence type="ECO:0000313" key="1">
    <source>
        <dbReference type="EMBL" id="QCE02669.1"/>
    </source>
</evidence>
<keyword evidence="2" id="KW-1185">Reference proteome</keyword>
<evidence type="ECO:0000313" key="2">
    <source>
        <dbReference type="Proteomes" id="UP000501690"/>
    </source>
</evidence>
<dbReference type="Proteomes" id="UP000501690">
    <property type="component" value="Linkage Group LG8"/>
</dbReference>
<accession>A0A4D6MRB8</accession>
<dbReference type="AlphaFoldDB" id="A0A4D6MRB8"/>
<dbReference type="InterPro" id="IPR007750">
    <property type="entry name" value="DUF674"/>
</dbReference>
<dbReference type="PANTHER" id="PTHR33103:SF93">
    <property type="entry name" value="DUF674 FAMILY PROTEIN"/>
    <property type="match status" value="1"/>
</dbReference>